<dbReference type="Proteomes" id="UP000316079">
    <property type="component" value="Unassembled WGS sequence"/>
</dbReference>
<proteinExistence type="predicted"/>
<evidence type="ECO:0000313" key="3">
    <source>
        <dbReference type="Proteomes" id="UP000316079"/>
    </source>
</evidence>
<keyword evidence="3" id="KW-1185">Reference proteome</keyword>
<gene>
    <name evidence="2" type="ORF">DNTS_014587</name>
</gene>
<feature type="region of interest" description="Disordered" evidence="1">
    <location>
        <begin position="1"/>
        <end position="20"/>
    </location>
</feature>
<protein>
    <submittedName>
        <fullName evidence="2">Uncharacterized protein</fullName>
    </submittedName>
</protein>
<name>A0A553Q798_9TELE</name>
<reference evidence="2 3" key="1">
    <citation type="journal article" date="2019" name="Sci. Data">
        <title>Hybrid genome assembly and annotation of Danionella translucida.</title>
        <authorList>
            <person name="Kadobianskyi M."/>
            <person name="Schulze L."/>
            <person name="Schuelke M."/>
            <person name="Judkewitz B."/>
        </authorList>
    </citation>
    <scope>NUCLEOTIDE SEQUENCE [LARGE SCALE GENOMIC DNA]</scope>
    <source>
        <strain evidence="2 3">Bolton</strain>
    </source>
</reference>
<accession>A0A553Q798</accession>
<comment type="caution">
    <text evidence="2">The sequence shown here is derived from an EMBL/GenBank/DDBJ whole genome shotgun (WGS) entry which is preliminary data.</text>
</comment>
<dbReference type="AlphaFoldDB" id="A0A553Q798"/>
<sequence length="140" mass="15752">MSVEKRIGAASDPKPTFVDQQKPDTVSNNQIIGIFPNRVGKKNLRGNGAESEIDAFGWFNIGSDHVGGSRGPGMRLAGHWSRPELRLTQIYFKSVPNLPNKLPIWTRNCPKLAQFWPNYRPDSVLARCAKRRQPRTKKGI</sequence>
<evidence type="ECO:0000313" key="2">
    <source>
        <dbReference type="EMBL" id="TRY85777.1"/>
    </source>
</evidence>
<dbReference type="EMBL" id="SRMA01026257">
    <property type="protein sequence ID" value="TRY85777.1"/>
    <property type="molecule type" value="Genomic_DNA"/>
</dbReference>
<evidence type="ECO:0000256" key="1">
    <source>
        <dbReference type="SAM" id="MobiDB-lite"/>
    </source>
</evidence>
<organism evidence="2 3">
    <name type="scientific">Danionella cerebrum</name>
    <dbReference type="NCBI Taxonomy" id="2873325"/>
    <lineage>
        <taxon>Eukaryota</taxon>
        <taxon>Metazoa</taxon>
        <taxon>Chordata</taxon>
        <taxon>Craniata</taxon>
        <taxon>Vertebrata</taxon>
        <taxon>Euteleostomi</taxon>
        <taxon>Actinopterygii</taxon>
        <taxon>Neopterygii</taxon>
        <taxon>Teleostei</taxon>
        <taxon>Ostariophysi</taxon>
        <taxon>Cypriniformes</taxon>
        <taxon>Danionidae</taxon>
        <taxon>Danioninae</taxon>
        <taxon>Danionella</taxon>
    </lineage>
</organism>
<dbReference type="OrthoDB" id="9947942at2759"/>